<dbReference type="EMBL" id="PKTG01000127">
    <property type="protein sequence ID" value="PLX15890.1"/>
    <property type="molecule type" value="Genomic_DNA"/>
</dbReference>
<dbReference type="PANTHER" id="PTHR11124">
    <property type="entry name" value="VACUOLAR SORTING PROTEIN VPS29"/>
    <property type="match status" value="1"/>
</dbReference>
<dbReference type="Proteomes" id="UP000234857">
    <property type="component" value="Unassembled WGS sequence"/>
</dbReference>
<evidence type="ECO:0000313" key="5">
    <source>
        <dbReference type="Proteomes" id="UP000234857"/>
    </source>
</evidence>
<dbReference type="InterPro" id="IPR029052">
    <property type="entry name" value="Metallo-depent_PP-like"/>
</dbReference>
<feature type="domain" description="Calcineurin-like phosphoesterase" evidence="3">
    <location>
        <begin position="1"/>
        <end position="154"/>
    </location>
</feature>
<dbReference type="InterPro" id="IPR024654">
    <property type="entry name" value="Calcineurin-like_PHP_lpxH"/>
</dbReference>
<evidence type="ECO:0000259" key="3">
    <source>
        <dbReference type="Pfam" id="PF12850"/>
    </source>
</evidence>
<proteinExistence type="inferred from homology"/>
<comment type="caution">
    <text evidence="4">The sequence shown here is derived from an EMBL/GenBank/DDBJ whole genome shotgun (WGS) entry which is preliminary data.</text>
</comment>
<dbReference type="NCBIfam" id="TIGR00040">
    <property type="entry name" value="yfcE"/>
    <property type="match status" value="1"/>
</dbReference>
<comment type="cofactor">
    <cofactor evidence="2">
        <name>a divalent metal cation</name>
        <dbReference type="ChEBI" id="CHEBI:60240"/>
    </cofactor>
</comment>
<dbReference type="Pfam" id="PF12850">
    <property type="entry name" value="Metallophos_2"/>
    <property type="match status" value="1"/>
</dbReference>
<dbReference type="AlphaFoldDB" id="A0A2N5ZB51"/>
<comment type="similarity">
    <text evidence="1 2">Belongs to the metallophosphoesterase superfamily. YfcE family.</text>
</comment>
<accession>A0A2N5ZB51</accession>
<evidence type="ECO:0000313" key="4">
    <source>
        <dbReference type="EMBL" id="PLX15890.1"/>
    </source>
</evidence>
<evidence type="ECO:0000256" key="2">
    <source>
        <dbReference type="RuleBase" id="RU362039"/>
    </source>
</evidence>
<dbReference type="GO" id="GO:0016787">
    <property type="term" value="F:hydrolase activity"/>
    <property type="evidence" value="ECO:0007669"/>
    <property type="project" value="UniProtKB-UniRule"/>
</dbReference>
<reference evidence="4 5" key="1">
    <citation type="submission" date="2017-11" db="EMBL/GenBank/DDBJ databases">
        <title>Genome-resolved metagenomics identifies genetic mobility, metabolic interactions, and unexpected diversity in perchlorate-reducing communities.</title>
        <authorList>
            <person name="Barnum T.P."/>
            <person name="Figueroa I.A."/>
            <person name="Carlstrom C.I."/>
            <person name="Lucas L.N."/>
            <person name="Engelbrektson A.L."/>
            <person name="Coates J.D."/>
        </authorList>
    </citation>
    <scope>NUCLEOTIDE SEQUENCE [LARGE SCALE GENOMIC DNA]</scope>
    <source>
        <strain evidence="4">BM706</strain>
    </source>
</reference>
<gene>
    <name evidence="4" type="ORF">C0601_11925</name>
</gene>
<protein>
    <recommendedName>
        <fullName evidence="2">Phosphoesterase</fullName>
        <ecNumber evidence="2">3.1.4.-</ecNumber>
    </recommendedName>
</protein>
<dbReference type="Gene3D" id="3.60.21.10">
    <property type="match status" value="1"/>
</dbReference>
<dbReference type="EC" id="3.1.4.-" evidence="2"/>
<dbReference type="SUPFAM" id="SSF56300">
    <property type="entry name" value="Metallo-dependent phosphatases"/>
    <property type="match status" value="1"/>
</dbReference>
<dbReference type="GO" id="GO:0046872">
    <property type="term" value="F:metal ion binding"/>
    <property type="evidence" value="ECO:0007669"/>
    <property type="project" value="UniProtKB-KW"/>
</dbReference>
<organism evidence="4 5">
    <name type="scientific">Muiribacterium halophilum</name>
    <dbReference type="NCBI Taxonomy" id="2053465"/>
    <lineage>
        <taxon>Bacteria</taxon>
        <taxon>Candidatus Muiribacteriota</taxon>
        <taxon>Candidatus Muiribacteriia</taxon>
        <taxon>Candidatus Muiribacteriales</taxon>
        <taxon>Candidatus Muiribacteriaceae</taxon>
        <taxon>Candidatus Muiribacterium</taxon>
    </lineage>
</organism>
<sequence length="167" mass="19156">MKIGVISDTHLKSMPEEARELFERLSKEVDFLLHAGDLGKLDFYIELKDIFKDSLYAVRGNMDIEPLATDLPEVFKKDFDGITISMTHSYGAPADAKKNAWNTLKSTKPDIVIYGHSHHPYNKYEDKVLFFNPGSLFDEDYAPYTSYGIIEIEKGMIIDSEIIRVNW</sequence>
<evidence type="ECO:0000256" key="1">
    <source>
        <dbReference type="ARBA" id="ARBA00008950"/>
    </source>
</evidence>
<dbReference type="InterPro" id="IPR000979">
    <property type="entry name" value="Phosphodiesterase_MJ0936/Vps29"/>
</dbReference>
<name>A0A2N5ZB51_MUIH1</name>
<keyword evidence="2" id="KW-0479">Metal-binding</keyword>